<dbReference type="EMBL" id="JABEVY010000457">
    <property type="protein sequence ID" value="KAF5232139.1"/>
    <property type="molecule type" value="Genomic_DNA"/>
</dbReference>
<organism evidence="6 7">
    <name type="scientific">Fusarium anthophilum</name>
    <dbReference type="NCBI Taxonomy" id="48485"/>
    <lineage>
        <taxon>Eukaryota</taxon>
        <taxon>Fungi</taxon>
        <taxon>Dikarya</taxon>
        <taxon>Ascomycota</taxon>
        <taxon>Pezizomycotina</taxon>
        <taxon>Sordariomycetes</taxon>
        <taxon>Hypocreomycetidae</taxon>
        <taxon>Hypocreales</taxon>
        <taxon>Nectriaceae</taxon>
        <taxon>Fusarium</taxon>
        <taxon>Fusarium fujikuroi species complex</taxon>
    </lineage>
</organism>
<evidence type="ECO:0000256" key="1">
    <source>
        <dbReference type="ARBA" id="ARBA00023015"/>
    </source>
</evidence>
<dbReference type="GO" id="GO:0008270">
    <property type="term" value="F:zinc ion binding"/>
    <property type="evidence" value="ECO:0007669"/>
    <property type="project" value="InterPro"/>
</dbReference>
<dbReference type="InterPro" id="IPR051127">
    <property type="entry name" value="Fungal_SecMet_Regulators"/>
</dbReference>
<accession>A0A8H4YPY2</accession>
<dbReference type="Proteomes" id="UP000573603">
    <property type="component" value="Unassembled WGS sequence"/>
</dbReference>
<keyword evidence="2" id="KW-0238">DNA-binding</keyword>
<evidence type="ECO:0000313" key="7">
    <source>
        <dbReference type="Proteomes" id="UP000573603"/>
    </source>
</evidence>
<reference evidence="6 7" key="1">
    <citation type="journal article" date="2020" name="BMC Genomics">
        <title>Correction to: Identification and distribution of gene clusters required for synthesis of sphingolipid metabolism inhibitors in diverse species of the filamentous fungus Fusarium.</title>
        <authorList>
            <person name="Kim H.S."/>
            <person name="Lohmar J.M."/>
            <person name="Busman M."/>
            <person name="Brown D.W."/>
            <person name="Naumann T.A."/>
            <person name="Divon H.H."/>
            <person name="Lysoe E."/>
            <person name="Uhlig S."/>
            <person name="Proctor R.H."/>
        </authorList>
    </citation>
    <scope>NUCLEOTIDE SEQUENCE [LARGE SCALE GENOMIC DNA]</scope>
    <source>
        <strain evidence="6 7">NRRL 25214</strain>
    </source>
</reference>
<dbReference type="PANTHER" id="PTHR47424">
    <property type="entry name" value="REGULATORY PROTEIN GAL4"/>
    <property type="match status" value="1"/>
</dbReference>
<evidence type="ECO:0000256" key="3">
    <source>
        <dbReference type="ARBA" id="ARBA00023163"/>
    </source>
</evidence>
<dbReference type="GO" id="GO:0003677">
    <property type="term" value="F:DNA binding"/>
    <property type="evidence" value="ECO:0007669"/>
    <property type="project" value="UniProtKB-KW"/>
</dbReference>
<keyword evidence="4" id="KW-0539">Nucleus</keyword>
<dbReference type="Pfam" id="PF04082">
    <property type="entry name" value="Fungal_trans"/>
    <property type="match status" value="1"/>
</dbReference>
<dbReference type="SMART" id="SM00906">
    <property type="entry name" value="Fungal_trans"/>
    <property type="match status" value="1"/>
</dbReference>
<gene>
    <name evidence="6" type="ORF">FANTH_13136</name>
</gene>
<dbReference type="GO" id="GO:0006351">
    <property type="term" value="P:DNA-templated transcription"/>
    <property type="evidence" value="ECO:0007669"/>
    <property type="project" value="InterPro"/>
</dbReference>
<feature type="domain" description="Xylanolytic transcriptional activator regulatory" evidence="5">
    <location>
        <begin position="177"/>
        <end position="254"/>
    </location>
</feature>
<keyword evidence="3" id="KW-0804">Transcription</keyword>
<dbReference type="PANTHER" id="PTHR47424:SF3">
    <property type="entry name" value="REGULATORY PROTEIN GAL4"/>
    <property type="match status" value="1"/>
</dbReference>
<evidence type="ECO:0000313" key="6">
    <source>
        <dbReference type="EMBL" id="KAF5232139.1"/>
    </source>
</evidence>
<dbReference type="AlphaFoldDB" id="A0A8H4YPY2"/>
<sequence length="564" mass="63108">MVVSKLPTPQHQEDASAVLACMKAADRALSNIDATTLTTRLKTALTGSDTLSFRPHASQAERYLGTVSDVCFFNLVKRVLQAQPGSSDSDQRVDSYEQVDDIASPSVNVMPGRVVELPSREAAKVFADVYFSTVHLAFPFIPQSLFMRSLDQALDSSDDCSLDNTRLALIFCRTDSCWATLGQTVRMAQSIGLHVEQNNPQRLKGSGRLLVERRRRIWYCIYVLDRLISLQLGRPPAIHEDYCHVPLPSRLGDSDIDWDGDEFPTMFEGHSVGDYHLEVISFSKIVSQVLRDLYSPRAGQNLTSDLFNTKELDLKLVQWKLSLPRTLRFDLGHAFDKSFIFKRQRSMLAIKYHHLRALIHRPYLCYPIMRNLDDETDIALSQPNWALVSMYEKICIAEARETARLLHCISCEKDLVQEFPWWQMISCLICAGSILVVSSIFSQQTGDALDGFDAAGISDDAETCLRVFEALSVNSKGARIARDMMEGLKECGLRWRDATLTSGPAYATIPPHTSLTTRGHIPSLDGQDASLSEFSYTTPSAWPAEIVDSMAWSVQFFGAVQSGE</sequence>
<dbReference type="CDD" id="cd12148">
    <property type="entry name" value="fungal_TF_MHR"/>
    <property type="match status" value="1"/>
</dbReference>
<dbReference type="InterPro" id="IPR007219">
    <property type="entry name" value="XnlR_reg_dom"/>
</dbReference>
<evidence type="ECO:0000259" key="5">
    <source>
        <dbReference type="SMART" id="SM00906"/>
    </source>
</evidence>
<protein>
    <recommendedName>
        <fullName evidence="5">Xylanolytic transcriptional activator regulatory domain-containing protein</fullName>
    </recommendedName>
</protein>
<keyword evidence="7" id="KW-1185">Reference proteome</keyword>
<evidence type="ECO:0000256" key="2">
    <source>
        <dbReference type="ARBA" id="ARBA00023125"/>
    </source>
</evidence>
<evidence type="ECO:0000256" key="4">
    <source>
        <dbReference type="ARBA" id="ARBA00023242"/>
    </source>
</evidence>
<name>A0A8H4YPY2_9HYPO</name>
<comment type="caution">
    <text evidence="6">The sequence shown here is derived from an EMBL/GenBank/DDBJ whole genome shotgun (WGS) entry which is preliminary data.</text>
</comment>
<proteinExistence type="predicted"/>
<keyword evidence="1" id="KW-0805">Transcription regulation</keyword>